<evidence type="ECO:0000313" key="3">
    <source>
        <dbReference type="Proteomes" id="UP000717328"/>
    </source>
</evidence>
<reference evidence="2" key="2">
    <citation type="submission" date="2021-10" db="EMBL/GenBank/DDBJ databases">
        <title>Phylogenomics reveals ancestral predisposition of the termite-cultivated fungus Termitomyces towards a domesticated lifestyle.</title>
        <authorList>
            <person name="Auxier B."/>
            <person name="Grum-Grzhimaylo A."/>
            <person name="Cardenas M.E."/>
            <person name="Lodge J.D."/>
            <person name="Laessoe T."/>
            <person name="Pedersen O."/>
            <person name="Smith M.E."/>
            <person name="Kuyper T.W."/>
            <person name="Franco-Molano E.A."/>
            <person name="Baroni T.J."/>
            <person name="Aanen D.K."/>
        </authorList>
    </citation>
    <scope>NUCLEOTIDE SEQUENCE</scope>
    <source>
        <strain evidence="2">D49</strain>
    </source>
</reference>
<name>A0A9P7GH99_9AGAR</name>
<dbReference type="EMBL" id="JABCKI010000589">
    <property type="protein sequence ID" value="KAG5650018.1"/>
    <property type="molecule type" value="Genomic_DNA"/>
</dbReference>
<feature type="region of interest" description="Disordered" evidence="1">
    <location>
        <begin position="165"/>
        <end position="211"/>
    </location>
</feature>
<comment type="caution">
    <text evidence="2">The sequence shown here is derived from an EMBL/GenBank/DDBJ whole genome shotgun (WGS) entry which is preliminary data.</text>
</comment>
<accession>A0A9P7GH99</accession>
<gene>
    <name evidence="2" type="ORF">H0H81_001055</name>
</gene>
<evidence type="ECO:0000313" key="2">
    <source>
        <dbReference type="EMBL" id="KAG5650018.1"/>
    </source>
</evidence>
<dbReference type="Proteomes" id="UP000717328">
    <property type="component" value="Unassembled WGS sequence"/>
</dbReference>
<protein>
    <submittedName>
        <fullName evidence="2">Uncharacterized protein</fullName>
    </submittedName>
</protein>
<evidence type="ECO:0000256" key="1">
    <source>
        <dbReference type="SAM" id="MobiDB-lite"/>
    </source>
</evidence>
<sequence length="318" mass="35620">MPMHTIYHPGQTYPPIYRPDEARYATIDPFGLLPYHRRINVTKSRVLEWKNAADKLNVWFWPIVNGARVPPSELNATFKTHNLRGPGCLCASQDPNPAAFTESAVFCVSTGRLSGEYVAACANHSCGYFSMSFSWINLFESTKNSCTHSEVINYEEVGNVEKEMGTITPASTPGTNSEAPSSHRSRKRKRSESPDVSAENQAGERREEGEFLETPSIYGEISLNILIDINIFIVDHATPRHRRRRNNTSAFSLLMLLDTSEGPGLTEAEFRDLFVRCSQCGDYMTKRAFATYHRCQVAVATATTPRQEVEVIDLTGDN</sequence>
<keyword evidence="3" id="KW-1185">Reference proteome</keyword>
<organism evidence="2 3">
    <name type="scientific">Sphagnurus paluster</name>
    <dbReference type="NCBI Taxonomy" id="117069"/>
    <lineage>
        <taxon>Eukaryota</taxon>
        <taxon>Fungi</taxon>
        <taxon>Dikarya</taxon>
        <taxon>Basidiomycota</taxon>
        <taxon>Agaricomycotina</taxon>
        <taxon>Agaricomycetes</taxon>
        <taxon>Agaricomycetidae</taxon>
        <taxon>Agaricales</taxon>
        <taxon>Tricholomatineae</taxon>
        <taxon>Lyophyllaceae</taxon>
        <taxon>Sphagnurus</taxon>
    </lineage>
</organism>
<feature type="compositionally biased region" description="Polar residues" evidence="1">
    <location>
        <begin position="168"/>
        <end position="180"/>
    </location>
</feature>
<reference evidence="2" key="1">
    <citation type="submission" date="2021-02" db="EMBL/GenBank/DDBJ databases">
        <authorList>
            <person name="Nieuwenhuis M."/>
            <person name="Van De Peppel L.J.J."/>
        </authorList>
    </citation>
    <scope>NUCLEOTIDE SEQUENCE</scope>
    <source>
        <strain evidence="2">D49</strain>
    </source>
</reference>
<proteinExistence type="predicted"/>
<dbReference type="OrthoDB" id="3048394at2759"/>
<dbReference type="AlphaFoldDB" id="A0A9P7GH99"/>